<organism evidence="1 2">
    <name type="scientific">Shewanella gelidii</name>
    <dbReference type="NCBI Taxonomy" id="1642821"/>
    <lineage>
        <taxon>Bacteria</taxon>
        <taxon>Pseudomonadati</taxon>
        <taxon>Pseudomonadota</taxon>
        <taxon>Gammaproteobacteria</taxon>
        <taxon>Alteromonadales</taxon>
        <taxon>Shewanellaceae</taxon>
        <taxon>Shewanella</taxon>
    </lineage>
</organism>
<dbReference type="Pfam" id="PF14903">
    <property type="entry name" value="WG_beta_rep"/>
    <property type="match status" value="2"/>
</dbReference>
<dbReference type="RefSeq" id="WP_188917748.1">
    <property type="nucleotide sequence ID" value="NZ_BMPZ01000001.1"/>
</dbReference>
<proteinExistence type="predicted"/>
<keyword evidence="2" id="KW-1185">Reference proteome</keyword>
<dbReference type="AlphaFoldDB" id="A0A917JKR8"/>
<sequence length="458" mass="52337">MKNTFYILIVICSLLYVPISLAKEHSGSFTRRITTPLVDVGYNNVKAEADVTMRVNWKLWTLLGEPLVDSRVQWEIHKVSIKQGDSVTQTTTYHPCETTNMNSCLPASVFQSVDIIQAAVKIQTTVFNAKHASRAGLGMIVDLGIVSKPGIGEFGSSSFNIPISPNWNELFIDGYLGSVSKEPNYVGLQRAQKIFSSDVLKFKDAKCHNGAQYAAKCLFYKFDANFMSFVKAIVEKEQKNKLAKLKKSNDKRQKDENKTIRSNTQDDIFAEFEVEMLQSKNKSQLRKSQDNVLRKHKREIKRINEIYKDNLVRKEDRYNEIAARTLPSIDLEPFQKKVNGEWVYGYRNGDKKVVIQPKFLKAGEFSEGLAPVRTKRGYGYIDFKGNWIIAPQKNVWAAYSFSEGKALVKIDYKSLESLRCGHRPYRYKSYYINKKGKRISEAVSKKGDNSTICLQKEY</sequence>
<evidence type="ECO:0000313" key="2">
    <source>
        <dbReference type="Proteomes" id="UP000613743"/>
    </source>
</evidence>
<accession>A0A917JKR8</accession>
<name>A0A917JKR8_9GAMM</name>
<dbReference type="PANTHER" id="PTHR37841">
    <property type="entry name" value="GLR2918 PROTEIN"/>
    <property type="match status" value="1"/>
</dbReference>
<dbReference type="InterPro" id="IPR032774">
    <property type="entry name" value="WG_beta_rep"/>
</dbReference>
<protein>
    <recommendedName>
        <fullName evidence="3">WG repeat-containing protein</fullName>
    </recommendedName>
</protein>
<dbReference type="EMBL" id="BMPZ01000001">
    <property type="protein sequence ID" value="GGI71877.1"/>
    <property type="molecule type" value="Genomic_DNA"/>
</dbReference>
<comment type="caution">
    <text evidence="1">The sequence shown here is derived from an EMBL/GenBank/DDBJ whole genome shotgun (WGS) entry which is preliminary data.</text>
</comment>
<dbReference type="PANTHER" id="PTHR37841:SF1">
    <property type="entry name" value="DUF3298 DOMAIN-CONTAINING PROTEIN"/>
    <property type="match status" value="1"/>
</dbReference>
<evidence type="ECO:0000313" key="1">
    <source>
        <dbReference type="EMBL" id="GGI71877.1"/>
    </source>
</evidence>
<reference evidence="1" key="2">
    <citation type="submission" date="2020-09" db="EMBL/GenBank/DDBJ databases">
        <authorList>
            <person name="Sun Q."/>
            <person name="Ohkuma M."/>
        </authorList>
    </citation>
    <scope>NUCLEOTIDE SEQUENCE</scope>
    <source>
        <strain evidence="1">JCM 30804</strain>
    </source>
</reference>
<reference evidence="1" key="1">
    <citation type="journal article" date="2014" name="Int. J. Syst. Evol. Microbiol.">
        <title>Complete genome sequence of Corynebacterium casei LMG S-19264T (=DSM 44701T), isolated from a smear-ripened cheese.</title>
        <authorList>
            <consortium name="US DOE Joint Genome Institute (JGI-PGF)"/>
            <person name="Walter F."/>
            <person name="Albersmeier A."/>
            <person name="Kalinowski J."/>
            <person name="Ruckert C."/>
        </authorList>
    </citation>
    <scope>NUCLEOTIDE SEQUENCE</scope>
    <source>
        <strain evidence="1">JCM 30804</strain>
    </source>
</reference>
<dbReference type="Proteomes" id="UP000613743">
    <property type="component" value="Unassembled WGS sequence"/>
</dbReference>
<evidence type="ECO:0008006" key="3">
    <source>
        <dbReference type="Google" id="ProtNLM"/>
    </source>
</evidence>
<gene>
    <name evidence="1" type="ORF">GCM10009332_06550</name>
</gene>